<dbReference type="Pfam" id="PF03445">
    <property type="entry name" value="DUF294"/>
    <property type="match status" value="1"/>
</dbReference>
<dbReference type="Pfam" id="PF10335">
    <property type="entry name" value="DUF294_C"/>
    <property type="match status" value="1"/>
</dbReference>
<evidence type="ECO:0000256" key="2">
    <source>
        <dbReference type="PROSITE-ProRule" id="PRU00703"/>
    </source>
</evidence>
<dbReference type="CDD" id="cd05401">
    <property type="entry name" value="NT_GlnE_GlnD_like"/>
    <property type="match status" value="1"/>
</dbReference>
<evidence type="ECO:0000256" key="1">
    <source>
        <dbReference type="ARBA" id="ARBA00023122"/>
    </source>
</evidence>
<dbReference type="PANTHER" id="PTHR43080:SF2">
    <property type="entry name" value="CBS DOMAIN-CONTAINING PROTEIN"/>
    <property type="match status" value="1"/>
</dbReference>
<dbReference type="RefSeq" id="WP_183966974.1">
    <property type="nucleotide sequence ID" value="NZ_BAABEW010000023.1"/>
</dbReference>
<feature type="domain" description="CBS" evidence="4">
    <location>
        <begin position="52"/>
        <end position="108"/>
    </location>
</feature>
<reference evidence="5 6" key="1">
    <citation type="submission" date="2020-08" db="EMBL/GenBank/DDBJ databases">
        <title>Genomic Encyclopedia of Type Strains, Phase IV (KMG-IV): sequencing the most valuable type-strain genomes for metagenomic binning, comparative biology and taxonomic classification.</title>
        <authorList>
            <person name="Goeker M."/>
        </authorList>
    </citation>
    <scope>NUCLEOTIDE SEQUENCE [LARGE SCALE GENOMIC DNA]</scope>
    <source>
        <strain evidence="5 6">DSM 29781</strain>
    </source>
</reference>
<feature type="region of interest" description="Disordered" evidence="3">
    <location>
        <begin position="1"/>
        <end position="40"/>
    </location>
</feature>
<feature type="domain" description="CBS" evidence="4">
    <location>
        <begin position="116"/>
        <end position="175"/>
    </location>
</feature>
<dbReference type="Gene3D" id="3.10.580.10">
    <property type="entry name" value="CBS-domain"/>
    <property type="match status" value="1"/>
</dbReference>
<dbReference type="SUPFAM" id="SSF54631">
    <property type="entry name" value="CBS-domain pair"/>
    <property type="match status" value="1"/>
</dbReference>
<dbReference type="PANTHER" id="PTHR43080">
    <property type="entry name" value="CBS DOMAIN-CONTAINING PROTEIN CBSX3, MITOCHONDRIAL"/>
    <property type="match status" value="1"/>
</dbReference>
<keyword evidence="1 2" id="KW-0129">CBS domain</keyword>
<protein>
    <submittedName>
        <fullName evidence="5">CBS domain-containing protein</fullName>
    </submittedName>
</protein>
<evidence type="ECO:0000313" key="6">
    <source>
        <dbReference type="Proteomes" id="UP000532440"/>
    </source>
</evidence>
<keyword evidence="6" id="KW-1185">Reference proteome</keyword>
<dbReference type="Proteomes" id="UP000532440">
    <property type="component" value="Unassembled WGS sequence"/>
</dbReference>
<dbReference type="CDD" id="cd04587">
    <property type="entry name" value="CBS_pair_CAP-ED_NT_Pol-beta-like_DUF294_assoc"/>
    <property type="match status" value="1"/>
</dbReference>
<dbReference type="AlphaFoldDB" id="A0A7W8M8P5"/>
<dbReference type="Pfam" id="PF00571">
    <property type="entry name" value="CBS"/>
    <property type="match status" value="2"/>
</dbReference>
<dbReference type="PROSITE" id="PS51371">
    <property type="entry name" value="CBS"/>
    <property type="match status" value="2"/>
</dbReference>
<comment type="caution">
    <text evidence="5">The sequence shown here is derived from an EMBL/GenBank/DDBJ whole genome shotgun (WGS) entry which is preliminary data.</text>
</comment>
<dbReference type="InterPro" id="IPR005105">
    <property type="entry name" value="GlnD_Uridyltrans_N"/>
</dbReference>
<sequence>MSKANDARARQGGQPEPRAPQGAASEPPAVPPPPQELDPHLGLVATPVRSLLRRAPVTLSPAASVRDAAVLMREQRVSSVLLVDDGRLAGIFTDRDLRNRVVAAGVATDRPVREVATANPLTIGLEALTFEALLLMARNNVHHVPVMDGQRVAGMITSSDLTEHRSASPVFLVSEIHEQRDFEGLARVSARVRDLQRNLAAADATAHATGQVITAITDAVTVRLLQLGEQRLGPPPVGYAWVAAGSQARCEQTAKTDQDNFMILDDAYDAARHGEYFEALARFVCTGLDACGYVFCPGGIMGMTDTWRQPLRIWKQYFRQWIGEPEPKALMLTCVFFDLRHIHGSTGLADALQEDFLARAKGNGIFLAFMVGNALGFRPPLNLFGNIAPARKGEHRGTIDLKHQGIVPVVQLARVSALAEGQPQANTQERLELATAGGEISEQSARDLRDAFEFLSVTRIRHQARQIAAGQPPDNYMAPRDLSNFERIQLRQAFAVVQSMQSVLGQRHQSGRF</sequence>
<accession>A0A7W8M8P5</accession>
<dbReference type="InterPro" id="IPR018821">
    <property type="entry name" value="DUF294_put_nucleoTrafse_sb-bd"/>
</dbReference>
<dbReference type="InterPro" id="IPR046342">
    <property type="entry name" value="CBS_dom_sf"/>
</dbReference>
<name>A0A7W8M8P5_9BURK</name>
<proteinExistence type="predicted"/>
<dbReference type="InterPro" id="IPR000644">
    <property type="entry name" value="CBS_dom"/>
</dbReference>
<evidence type="ECO:0000313" key="5">
    <source>
        <dbReference type="EMBL" id="MBB5271993.1"/>
    </source>
</evidence>
<dbReference type="GO" id="GO:0008773">
    <property type="term" value="F:[protein-PII] uridylyltransferase activity"/>
    <property type="evidence" value="ECO:0007669"/>
    <property type="project" value="InterPro"/>
</dbReference>
<gene>
    <name evidence="5" type="ORF">HNQ70_002007</name>
</gene>
<evidence type="ECO:0000256" key="3">
    <source>
        <dbReference type="SAM" id="MobiDB-lite"/>
    </source>
</evidence>
<dbReference type="InterPro" id="IPR051257">
    <property type="entry name" value="Diverse_CBS-Domain"/>
</dbReference>
<evidence type="ECO:0000259" key="4">
    <source>
        <dbReference type="PROSITE" id="PS51371"/>
    </source>
</evidence>
<organism evidence="5 6">
    <name type="scientific">Quisquiliibacterium transsilvanicum</name>
    <dbReference type="NCBI Taxonomy" id="1549638"/>
    <lineage>
        <taxon>Bacteria</taxon>
        <taxon>Pseudomonadati</taxon>
        <taxon>Pseudomonadota</taxon>
        <taxon>Betaproteobacteria</taxon>
        <taxon>Burkholderiales</taxon>
        <taxon>Burkholderiaceae</taxon>
        <taxon>Quisquiliibacterium</taxon>
    </lineage>
</organism>
<dbReference type="SMART" id="SM00116">
    <property type="entry name" value="CBS"/>
    <property type="match status" value="2"/>
</dbReference>
<dbReference type="EMBL" id="JACHGB010000004">
    <property type="protein sequence ID" value="MBB5271993.1"/>
    <property type="molecule type" value="Genomic_DNA"/>
</dbReference>